<name>A0AB74C2C0_ASPFL</name>
<evidence type="ECO:0000256" key="3">
    <source>
        <dbReference type="ARBA" id="ARBA00022448"/>
    </source>
</evidence>
<dbReference type="AlphaFoldDB" id="A0AB74C2C0"/>
<reference evidence="10 11" key="1">
    <citation type="submission" date="2018-07" db="EMBL/GenBank/DDBJ databases">
        <title>Identification of spontaneous genetic mutation associated with occurrence of a yellow conidial color mutant of Aspergillus flavus.</title>
        <authorList>
            <person name="Chang P.-K."/>
            <person name="Mack B.M."/>
            <person name="Scharfenstein L."/>
            <person name="Gilbert M.K."/>
        </authorList>
    </citation>
    <scope>NUCLEOTIDE SEQUENCE [LARGE SCALE GENOMIC DNA]</scope>
    <source>
        <strain evidence="10 11">CA14</strain>
    </source>
</reference>
<dbReference type="GO" id="GO:0006979">
    <property type="term" value="P:response to oxidative stress"/>
    <property type="evidence" value="ECO:0007669"/>
    <property type="project" value="TreeGrafter"/>
</dbReference>
<evidence type="ECO:0000256" key="9">
    <source>
        <dbReference type="SAM" id="MobiDB-lite"/>
    </source>
</evidence>
<feature type="region of interest" description="Disordered" evidence="9">
    <location>
        <begin position="1"/>
        <end position="42"/>
    </location>
</feature>
<keyword evidence="3" id="KW-0813">Transport</keyword>
<keyword evidence="6" id="KW-0249">Electron transport</keyword>
<keyword evidence="8" id="KW-0472">Membrane</keyword>
<keyword evidence="7" id="KW-0496">Mitochondrion</keyword>
<dbReference type="InterPro" id="IPR016488">
    <property type="entry name" value="NADH_Ub_cplx-1_asu_su-6"/>
</dbReference>
<dbReference type="GO" id="GO:0005743">
    <property type="term" value="C:mitochondrial inner membrane"/>
    <property type="evidence" value="ECO:0007669"/>
    <property type="project" value="UniProtKB-SubCell"/>
</dbReference>
<proteinExistence type="inferred from homology"/>
<evidence type="ECO:0000313" key="11">
    <source>
        <dbReference type="Proteomes" id="UP000275480"/>
    </source>
</evidence>
<comment type="caution">
    <text evidence="10">The sequence shown here is derived from an EMBL/GenBank/DDBJ whole genome shotgun (WGS) entry which is preliminary data.</text>
</comment>
<accession>A0AB74C2C0</accession>
<evidence type="ECO:0000256" key="8">
    <source>
        <dbReference type="ARBA" id="ARBA00023136"/>
    </source>
</evidence>
<dbReference type="EMBL" id="QQZZ01000125">
    <property type="protein sequence ID" value="RMZ40614.1"/>
    <property type="molecule type" value="Genomic_DNA"/>
</dbReference>
<evidence type="ECO:0000256" key="4">
    <source>
        <dbReference type="ARBA" id="ARBA00022660"/>
    </source>
</evidence>
<protein>
    <submittedName>
        <fullName evidence="10">NADH-ubiquinone oxidoreductase subunit</fullName>
    </submittedName>
</protein>
<keyword evidence="4" id="KW-0679">Respiratory chain</keyword>
<feature type="compositionally biased region" description="Basic and acidic residues" evidence="9">
    <location>
        <begin position="1"/>
        <end position="12"/>
    </location>
</feature>
<dbReference type="CDD" id="cd20266">
    <property type="entry name" value="Complex1_LYR_NDUFA6_LYRM6"/>
    <property type="match status" value="1"/>
</dbReference>
<comment type="similarity">
    <text evidence="2">Belongs to the complex I LYR family.</text>
</comment>
<dbReference type="PANTHER" id="PTHR12964:SF0">
    <property type="entry name" value="NADH DEHYDROGENASE [UBIQUINONE] 1 ALPHA SUBCOMPLEX SUBUNIT 6"/>
    <property type="match status" value="1"/>
</dbReference>
<evidence type="ECO:0000256" key="6">
    <source>
        <dbReference type="ARBA" id="ARBA00022982"/>
    </source>
</evidence>
<dbReference type="GO" id="GO:0045271">
    <property type="term" value="C:respiratory chain complex I"/>
    <property type="evidence" value="ECO:0007669"/>
    <property type="project" value="InterPro"/>
</dbReference>
<evidence type="ECO:0000256" key="5">
    <source>
        <dbReference type="ARBA" id="ARBA00022792"/>
    </source>
</evidence>
<dbReference type="PANTHER" id="PTHR12964">
    <property type="entry name" value="NADH-UBIQUINONE OXIDOREDUCTASE B14 SUBUNIT"/>
    <property type="match status" value="1"/>
</dbReference>
<organism evidence="10 11">
    <name type="scientific">Aspergillus flavus</name>
    <dbReference type="NCBI Taxonomy" id="5059"/>
    <lineage>
        <taxon>Eukaryota</taxon>
        <taxon>Fungi</taxon>
        <taxon>Dikarya</taxon>
        <taxon>Ascomycota</taxon>
        <taxon>Pezizomycotina</taxon>
        <taxon>Eurotiomycetes</taxon>
        <taxon>Eurotiomycetidae</taxon>
        <taxon>Eurotiales</taxon>
        <taxon>Aspergillaceae</taxon>
        <taxon>Aspergillus</taxon>
        <taxon>Aspergillus subgen. Circumdati</taxon>
    </lineage>
</organism>
<dbReference type="InterPro" id="IPR045299">
    <property type="entry name" value="Complex1_LYR_NDUFA6_LYRM6"/>
</dbReference>
<dbReference type="Pfam" id="PF13233">
    <property type="entry name" value="Complex1_LYR_2"/>
    <property type="match status" value="1"/>
</dbReference>
<evidence type="ECO:0000313" key="10">
    <source>
        <dbReference type="EMBL" id="RMZ40614.1"/>
    </source>
</evidence>
<evidence type="ECO:0000256" key="2">
    <source>
        <dbReference type="ARBA" id="ARBA00009508"/>
    </source>
</evidence>
<dbReference type="Proteomes" id="UP000275480">
    <property type="component" value="Unassembled WGS sequence"/>
</dbReference>
<evidence type="ECO:0000256" key="7">
    <source>
        <dbReference type="ARBA" id="ARBA00023128"/>
    </source>
</evidence>
<sequence>MKTKNEMKESKDPGPISQRENGGRNFLKQERRPSLSASLPSSPLPVCHCRVSGLGLQTHLSKMTINPTYLAQRTRSSVNWTDARARVLKSYREWLRASPEIQTMYSLNMPVSAIRTKVRQEFEKHRYVKQLGAVDVLLFQSHAEFQETLNYWKQLSHVMKYFRPEEDPGARLPPNFISGFLEGRN</sequence>
<keyword evidence="5" id="KW-0999">Mitochondrion inner membrane</keyword>
<comment type="subcellular location">
    <subcellularLocation>
        <location evidence="1">Mitochondrion inner membrane</location>
        <topology evidence="1">Peripheral membrane protein</topology>
        <orientation evidence="1">Matrix side</orientation>
    </subcellularLocation>
</comment>
<evidence type="ECO:0000256" key="1">
    <source>
        <dbReference type="ARBA" id="ARBA00004443"/>
    </source>
</evidence>
<gene>
    <name evidence="10" type="ORF">CA14_000933</name>
</gene>